<evidence type="ECO:0000256" key="1">
    <source>
        <dbReference type="SAM" id="Phobius"/>
    </source>
</evidence>
<keyword evidence="2" id="KW-1185">Reference proteome</keyword>
<dbReference type="WBParaSite" id="PTRK_0001123200.1">
    <property type="protein sequence ID" value="PTRK_0001123200.1"/>
    <property type="gene ID" value="PTRK_0001123200"/>
</dbReference>
<keyword evidence="1" id="KW-0812">Transmembrane</keyword>
<name>A0A0N4ZRU9_PARTI</name>
<organism evidence="2 3">
    <name type="scientific">Parastrongyloides trichosuri</name>
    <name type="common">Possum-specific nematode worm</name>
    <dbReference type="NCBI Taxonomy" id="131310"/>
    <lineage>
        <taxon>Eukaryota</taxon>
        <taxon>Metazoa</taxon>
        <taxon>Ecdysozoa</taxon>
        <taxon>Nematoda</taxon>
        <taxon>Chromadorea</taxon>
        <taxon>Rhabditida</taxon>
        <taxon>Tylenchina</taxon>
        <taxon>Panagrolaimomorpha</taxon>
        <taxon>Strongyloidoidea</taxon>
        <taxon>Strongyloididae</taxon>
        <taxon>Parastrongyloides</taxon>
    </lineage>
</organism>
<dbReference type="Proteomes" id="UP000038045">
    <property type="component" value="Unplaced"/>
</dbReference>
<reference evidence="3" key="1">
    <citation type="submission" date="2017-02" db="UniProtKB">
        <authorList>
            <consortium name="WormBaseParasite"/>
        </authorList>
    </citation>
    <scope>IDENTIFICATION</scope>
</reference>
<proteinExistence type="predicted"/>
<accession>A0A0N4ZRU9</accession>
<feature type="transmembrane region" description="Helical" evidence="1">
    <location>
        <begin position="165"/>
        <end position="187"/>
    </location>
</feature>
<evidence type="ECO:0000313" key="2">
    <source>
        <dbReference type="Proteomes" id="UP000038045"/>
    </source>
</evidence>
<keyword evidence="1" id="KW-1133">Transmembrane helix</keyword>
<feature type="transmembrane region" description="Helical" evidence="1">
    <location>
        <begin position="123"/>
        <end position="144"/>
    </location>
</feature>
<keyword evidence="1" id="KW-0472">Membrane</keyword>
<evidence type="ECO:0000313" key="3">
    <source>
        <dbReference type="WBParaSite" id="PTRK_0001123200.1"/>
    </source>
</evidence>
<sequence>MDKNIKNDIHFIINEDKNYKGSKFNITSSHIEIAEYNKNKDYSSSQELENEFFTIAGPQILASLFNSTVSMLSLLAMAIIQIFGNKQNWLPKSAPLRITISLWSVILVIIISNFALIQITKSIALLFAFHIALLSIFLLINLLLHPINLIFSLRERSENQVSRAITEALWLLLHSLSFVLLVTMLIWESSQKVINVENLRLLSLQQAAYSVHCIANPFISLLRDPKLVQSIGELIYTKEHLSPREYSTILTSAQHRDSNESRYNQWVISESMPFRFERPPPPYITPNNSVDILCESIYESNLEII</sequence>
<dbReference type="AlphaFoldDB" id="A0A0N4ZRU9"/>
<feature type="transmembrane region" description="Helical" evidence="1">
    <location>
        <begin position="60"/>
        <end position="84"/>
    </location>
</feature>
<protein>
    <submittedName>
        <fullName evidence="3">G_PROTEIN_RECEP_F1_2 domain-containing protein</fullName>
    </submittedName>
</protein>
<feature type="transmembrane region" description="Helical" evidence="1">
    <location>
        <begin position="96"/>
        <end position="117"/>
    </location>
</feature>